<gene>
    <name evidence="1" type="ORF">ACH5RR_036906</name>
</gene>
<sequence>MVKRFPSCGIRDEPHHSTLLRHLSPTDENLVEGKEVISESVDKISSKGKEIFYHEDETDDELFDYTPLNDGTLDSVTAQQDPGTMVKEVNNVLKFLVNGPMNVSHFYEILKDFIVKSHKLALLGENRPLAYEPHSEITRSQLESLNEEH</sequence>
<keyword evidence="2" id="KW-1185">Reference proteome</keyword>
<proteinExistence type="predicted"/>
<accession>A0ABD2Y9A6</accession>
<dbReference type="EMBL" id="JBJUIK010000015">
    <property type="protein sequence ID" value="KAL3502457.1"/>
    <property type="molecule type" value="Genomic_DNA"/>
</dbReference>
<protein>
    <submittedName>
        <fullName evidence="1">Uncharacterized protein</fullName>
    </submittedName>
</protein>
<name>A0ABD2Y9A6_9GENT</name>
<dbReference type="AlphaFoldDB" id="A0ABD2Y9A6"/>
<reference evidence="1 2" key="1">
    <citation type="submission" date="2024-11" db="EMBL/GenBank/DDBJ databases">
        <title>A near-complete genome assembly of Cinchona calisaya.</title>
        <authorList>
            <person name="Lian D.C."/>
            <person name="Zhao X.W."/>
            <person name="Wei L."/>
        </authorList>
    </citation>
    <scope>NUCLEOTIDE SEQUENCE [LARGE SCALE GENOMIC DNA]</scope>
    <source>
        <tissue evidence="1">Nenye</tissue>
    </source>
</reference>
<comment type="caution">
    <text evidence="1">The sequence shown here is derived from an EMBL/GenBank/DDBJ whole genome shotgun (WGS) entry which is preliminary data.</text>
</comment>
<dbReference type="Proteomes" id="UP001630127">
    <property type="component" value="Unassembled WGS sequence"/>
</dbReference>
<organism evidence="1 2">
    <name type="scientific">Cinchona calisaya</name>
    <dbReference type="NCBI Taxonomy" id="153742"/>
    <lineage>
        <taxon>Eukaryota</taxon>
        <taxon>Viridiplantae</taxon>
        <taxon>Streptophyta</taxon>
        <taxon>Embryophyta</taxon>
        <taxon>Tracheophyta</taxon>
        <taxon>Spermatophyta</taxon>
        <taxon>Magnoliopsida</taxon>
        <taxon>eudicotyledons</taxon>
        <taxon>Gunneridae</taxon>
        <taxon>Pentapetalae</taxon>
        <taxon>asterids</taxon>
        <taxon>lamiids</taxon>
        <taxon>Gentianales</taxon>
        <taxon>Rubiaceae</taxon>
        <taxon>Cinchonoideae</taxon>
        <taxon>Cinchoneae</taxon>
        <taxon>Cinchona</taxon>
    </lineage>
</organism>
<evidence type="ECO:0000313" key="1">
    <source>
        <dbReference type="EMBL" id="KAL3502457.1"/>
    </source>
</evidence>
<evidence type="ECO:0000313" key="2">
    <source>
        <dbReference type="Proteomes" id="UP001630127"/>
    </source>
</evidence>